<sequence>MTAMVYPLRRTVTSLFFEKIPDHIPMQLGDVVLPKLRVIRSIHIAAKPWRPIWFQWSIFKTVEVFISNYSEAKGYWEEALKHLEKFKKAPKLKHFIFITHDIKIKNDTILVELFKAHGITCHFRTRMTHIDVLNFVDQLDQEFEEITTIEHKFGSGA</sequence>
<proteinExistence type="predicted"/>
<reference evidence="2" key="1">
    <citation type="journal article" date="2011" name="Proc. Natl. Acad. Sci. U.S.A.">
        <title>Obligate biotrophy features unraveled by the genomic analysis of rust fungi.</title>
        <authorList>
            <person name="Duplessis S."/>
            <person name="Cuomo C.A."/>
            <person name="Lin Y.-C."/>
            <person name="Aerts A."/>
            <person name="Tisserant E."/>
            <person name="Veneault-Fourrey C."/>
            <person name="Joly D.L."/>
            <person name="Hacquard S."/>
            <person name="Amselem J."/>
            <person name="Cantarel B.L."/>
            <person name="Chiu R."/>
            <person name="Coutinho P.M."/>
            <person name="Feau N."/>
            <person name="Field M."/>
            <person name="Frey P."/>
            <person name="Gelhaye E."/>
            <person name="Goldberg J."/>
            <person name="Grabherr M.G."/>
            <person name="Kodira C.D."/>
            <person name="Kohler A."/>
            <person name="Kuees U."/>
            <person name="Lindquist E.A."/>
            <person name="Lucas S.M."/>
            <person name="Mago R."/>
            <person name="Mauceli E."/>
            <person name="Morin E."/>
            <person name="Murat C."/>
            <person name="Pangilinan J.L."/>
            <person name="Park R."/>
            <person name="Pearson M."/>
            <person name="Quesneville H."/>
            <person name="Rouhier N."/>
            <person name="Sakthikumar S."/>
            <person name="Salamov A.A."/>
            <person name="Schmutz J."/>
            <person name="Selles B."/>
            <person name="Shapiro H."/>
            <person name="Tanguay P."/>
            <person name="Tuskan G.A."/>
            <person name="Henrissat B."/>
            <person name="Van de Peer Y."/>
            <person name="Rouze P."/>
            <person name="Ellis J.G."/>
            <person name="Dodds P.N."/>
            <person name="Schein J.E."/>
            <person name="Zhong S."/>
            <person name="Hamelin R.C."/>
            <person name="Grigoriev I.V."/>
            <person name="Szabo L.J."/>
            <person name="Martin F."/>
        </authorList>
    </citation>
    <scope>NUCLEOTIDE SEQUENCE [LARGE SCALE GENOMIC DNA]</scope>
    <source>
        <strain evidence="2">98AG31 / pathotype 3-4-7</strain>
    </source>
</reference>
<dbReference type="HOGENOM" id="CLU_124004_0_0_1"/>
<evidence type="ECO:0000313" key="1">
    <source>
        <dbReference type="EMBL" id="EGG04007.1"/>
    </source>
</evidence>
<keyword evidence="2" id="KW-1185">Reference proteome</keyword>
<evidence type="ECO:0000313" key="2">
    <source>
        <dbReference type="Proteomes" id="UP000001072"/>
    </source>
</evidence>
<protein>
    <submittedName>
        <fullName evidence="1">Uncharacterized protein</fullName>
    </submittedName>
</protein>
<name>F4RUF6_MELLP</name>
<organism evidence="2">
    <name type="scientific">Melampsora larici-populina (strain 98AG31 / pathotype 3-4-7)</name>
    <name type="common">Poplar leaf rust fungus</name>
    <dbReference type="NCBI Taxonomy" id="747676"/>
    <lineage>
        <taxon>Eukaryota</taxon>
        <taxon>Fungi</taxon>
        <taxon>Dikarya</taxon>
        <taxon>Basidiomycota</taxon>
        <taxon>Pucciniomycotina</taxon>
        <taxon>Pucciniomycetes</taxon>
        <taxon>Pucciniales</taxon>
        <taxon>Melampsoraceae</taxon>
        <taxon>Melampsora</taxon>
    </lineage>
</organism>
<dbReference type="Proteomes" id="UP000001072">
    <property type="component" value="Unassembled WGS sequence"/>
</dbReference>
<dbReference type="InParanoid" id="F4RUF6"/>
<dbReference type="EMBL" id="GL883121">
    <property type="protein sequence ID" value="EGG04007.1"/>
    <property type="molecule type" value="Genomic_DNA"/>
</dbReference>
<accession>F4RUF6</accession>
<gene>
    <name evidence="1" type="ORF">MELLADRAFT_108839</name>
</gene>
<dbReference type="VEuPathDB" id="FungiDB:MELLADRAFT_108839"/>
<dbReference type="KEGG" id="mlr:MELLADRAFT_108839"/>
<dbReference type="AlphaFoldDB" id="F4RUF6"/>
<dbReference type="RefSeq" id="XP_007412800.1">
    <property type="nucleotide sequence ID" value="XM_007412738.1"/>
</dbReference>
<dbReference type="GeneID" id="18923578"/>